<sequence>MVMMILMLMMSVLLLARTDDDFCYDEDHCDPYAWGDSYPSCHPLLDSHHSPINLDHHLMKNHSLDSLQLHGFNLTHKGQWWLTNQGHSVVLEVGDGMQVSGGGLPATYRTFQLHFHWGSVSSNGSEHTLDHLRFPMEMHIVNIKSTHPNLTSALEDPTGIAVLGVFVDVTYLHNENFQSISSALSYVAYKGQTKSIKPFPLVNLLPQNNLTQYYRYHGSLTTPPCSEVVLWTIYEVPVYISWAQFEQFVSGIYSTEEEAEIQALLHDNYRHIHPTYSRPVYASKDAKLLTNGVSSLACFNSVSVIVYLLLKI</sequence>
<gene>
    <name evidence="2" type="primary">car15</name>
    <name evidence="2" type="synonym">si:ch211-265m20.6</name>
</gene>
<protein>
    <submittedName>
        <fullName evidence="2">Carbonic anhydrase 15 isoform X1</fullName>
    </submittedName>
</protein>
<proteinExistence type="predicted"/>
<dbReference type="RefSeq" id="XP_073770226.1">
    <property type="nucleotide sequence ID" value="XM_073914125.1"/>
</dbReference>
<evidence type="ECO:0000313" key="1">
    <source>
        <dbReference type="Proteomes" id="UP000000437"/>
    </source>
</evidence>
<accession>A0AC58GKG2</accession>
<keyword evidence="1" id="KW-1185">Reference proteome</keyword>
<dbReference type="Proteomes" id="UP000000437">
    <property type="component" value="Chromosome 10"/>
</dbReference>
<organism evidence="1 2">
    <name type="scientific">Danio rerio</name>
    <name type="common">Zebrafish</name>
    <name type="synonym">Brachydanio rerio</name>
    <dbReference type="NCBI Taxonomy" id="7955"/>
    <lineage>
        <taxon>Eukaryota</taxon>
        <taxon>Metazoa</taxon>
        <taxon>Chordata</taxon>
        <taxon>Craniata</taxon>
        <taxon>Vertebrata</taxon>
        <taxon>Euteleostomi</taxon>
        <taxon>Actinopterygii</taxon>
        <taxon>Neopterygii</taxon>
        <taxon>Teleostei</taxon>
        <taxon>Ostariophysi</taxon>
        <taxon>Cypriniformes</taxon>
        <taxon>Danionidae</taxon>
        <taxon>Danioninae</taxon>
        <taxon>Danio</taxon>
    </lineage>
</organism>
<evidence type="ECO:0000313" key="2">
    <source>
        <dbReference type="RefSeq" id="XP_073770226.1"/>
    </source>
</evidence>
<reference evidence="2" key="1">
    <citation type="submission" date="2025-08" db="UniProtKB">
        <authorList>
            <consortium name="RefSeq"/>
        </authorList>
    </citation>
    <scope>IDENTIFICATION</scope>
    <source>
        <strain evidence="2">Tuebingen</strain>
        <tissue evidence="2">Fibroblasts and whole tissue</tissue>
    </source>
</reference>
<name>A0AC58GKG2_DANRE</name>